<protein>
    <recommendedName>
        <fullName evidence="4">Outer membrane protein beta-barrel domain-containing protein</fullName>
    </recommendedName>
</protein>
<accession>A0A1X7L5V7</accession>
<keyword evidence="3" id="KW-1185">Reference proteome</keyword>
<dbReference type="RefSeq" id="WP_085518708.1">
    <property type="nucleotide sequence ID" value="NZ_FXAW01000008.1"/>
</dbReference>
<organism evidence="2 3">
    <name type="scientific">Marivirga sericea</name>
    <dbReference type="NCBI Taxonomy" id="1028"/>
    <lineage>
        <taxon>Bacteria</taxon>
        <taxon>Pseudomonadati</taxon>
        <taxon>Bacteroidota</taxon>
        <taxon>Cytophagia</taxon>
        <taxon>Cytophagales</taxon>
        <taxon>Marivirgaceae</taxon>
        <taxon>Marivirga</taxon>
    </lineage>
</organism>
<dbReference type="EMBL" id="FXAW01000008">
    <property type="protein sequence ID" value="SMG49236.1"/>
    <property type="molecule type" value="Genomic_DNA"/>
</dbReference>
<name>A0A1X7L5V7_9BACT</name>
<feature type="signal peptide" evidence="1">
    <location>
        <begin position="1"/>
        <end position="20"/>
    </location>
</feature>
<reference evidence="3" key="1">
    <citation type="submission" date="2017-04" db="EMBL/GenBank/DDBJ databases">
        <authorList>
            <person name="Varghese N."/>
            <person name="Submissions S."/>
        </authorList>
    </citation>
    <scope>NUCLEOTIDE SEQUENCE [LARGE SCALE GENOMIC DNA]</scope>
    <source>
        <strain evidence="3">DSM 4125</strain>
    </source>
</reference>
<dbReference type="STRING" id="1028.SAMN05661096_03585"/>
<evidence type="ECO:0000313" key="2">
    <source>
        <dbReference type="EMBL" id="SMG49236.1"/>
    </source>
</evidence>
<dbReference type="OrthoDB" id="944369at2"/>
<evidence type="ECO:0000256" key="1">
    <source>
        <dbReference type="SAM" id="SignalP"/>
    </source>
</evidence>
<gene>
    <name evidence="2" type="ORF">SAMN05661096_03585</name>
</gene>
<dbReference type="AlphaFoldDB" id="A0A1X7L5V7"/>
<evidence type="ECO:0008006" key="4">
    <source>
        <dbReference type="Google" id="ProtNLM"/>
    </source>
</evidence>
<keyword evidence="1" id="KW-0732">Signal</keyword>
<dbReference type="Proteomes" id="UP000193804">
    <property type="component" value="Unassembled WGS sequence"/>
</dbReference>
<feature type="chain" id="PRO_5012530356" description="Outer membrane protein beta-barrel domain-containing protein" evidence="1">
    <location>
        <begin position="21"/>
        <end position="208"/>
    </location>
</feature>
<evidence type="ECO:0000313" key="3">
    <source>
        <dbReference type="Proteomes" id="UP000193804"/>
    </source>
</evidence>
<proteinExistence type="predicted"/>
<sequence length="208" mass="22491">MKNNLIAIALLIFISNFAFSQSNKTRIFGEVGLGAGQAFINSSGKASLETALGGTFEPAIGNNLMMAFYVSPEKWKGLGIGSRIQGTFGSPTDGTNNSSYVFNYYNLSLAAKYFVLSQEFNKGLYVNGSFGFGQFTAKRLNESTNEYQHQYAIGTSLMAGMGYTFPFKKNALSIEVQYENANRSGTVDRIGEVSFGSGQIGGNIILSF</sequence>